<evidence type="ECO:0000256" key="2">
    <source>
        <dbReference type="SAM" id="SignalP"/>
    </source>
</evidence>
<evidence type="ECO:0000256" key="1">
    <source>
        <dbReference type="SAM" id="MobiDB-lite"/>
    </source>
</evidence>
<evidence type="ECO:0000313" key="4">
    <source>
        <dbReference type="Proteomes" id="UP000009875"/>
    </source>
</evidence>
<dbReference type="OrthoDB" id="2111555at2"/>
<dbReference type="HOGENOM" id="CLU_105725_0_0_9"/>
<dbReference type="eggNOG" id="ENOG503165M">
    <property type="taxonomic scope" value="Bacteria"/>
</dbReference>
<dbReference type="RefSeq" id="WP_003778728.1">
    <property type="nucleotide sequence ID" value="NZ_JH992961.1"/>
</dbReference>
<dbReference type="Proteomes" id="UP000009875">
    <property type="component" value="Unassembled WGS sequence"/>
</dbReference>
<evidence type="ECO:0008006" key="5">
    <source>
        <dbReference type="Google" id="ProtNLM"/>
    </source>
</evidence>
<protein>
    <recommendedName>
        <fullName evidence="5">Lipoprotein</fullName>
    </recommendedName>
</protein>
<name>K9EV71_9LACT</name>
<comment type="caution">
    <text evidence="3">The sequence shown here is derived from an EMBL/GenBank/DDBJ whole genome shotgun (WGS) entry which is preliminary data.</text>
</comment>
<keyword evidence="2" id="KW-0732">Signal</keyword>
<dbReference type="EMBL" id="AGXA01000025">
    <property type="protein sequence ID" value="EKU93115.1"/>
    <property type="molecule type" value="Genomic_DNA"/>
</dbReference>
<sequence>MKKWTKLLSIPVAVTLLAACGDNTAQEDPAEDPTVEETAPEEEAGTDQTAEDDMNEDDTTEDDTAEDDTAEDDTAEDDTEDDTADAESGASVIQTADEAQDAMSADGEWIVVLEQDLQVDEDLTLEAQDNEEGERKLAFYDDEGDETQLYTLTVPSLTIEAENTRFAGRVEGDVIVDADGFSFENDPEIDGDLIFTSQEFHDSADFDEASVTGEVIIEDGEETEDQAQ</sequence>
<dbReference type="STRING" id="883081.HMPREF9698_01192"/>
<dbReference type="PROSITE" id="PS51257">
    <property type="entry name" value="PROKAR_LIPOPROTEIN"/>
    <property type="match status" value="1"/>
</dbReference>
<feature type="signal peptide" evidence="2">
    <location>
        <begin position="1"/>
        <end position="25"/>
    </location>
</feature>
<dbReference type="AlphaFoldDB" id="K9EV71"/>
<gene>
    <name evidence="3" type="ORF">HMPREF9698_01192</name>
</gene>
<organism evidence="3 4">
    <name type="scientific">Alloiococcus otitis ATCC 51267</name>
    <dbReference type="NCBI Taxonomy" id="883081"/>
    <lineage>
        <taxon>Bacteria</taxon>
        <taxon>Bacillati</taxon>
        <taxon>Bacillota</taxon>
        <taxon>Bacilli</taxon>
        <taxon>Lactobacillales</taxon>
        <taxon>Carnobacteriaceae</taxon>
        <taxon>Alloiococcus</taxon>
    </lineage>
</organism>
<feature type="region of interest" description="Disordered" evidence="1">
    <location>
        <begin position="21"/>
        <end position="102"/>
    </location>
</feature>
<evidence type="ECO:0000313" key="3">
    <source>
        <dbReference type="EMBL" id="EKU93115.1"/>
    </source>
</evidence>
<feature type="compositionally biased region" description="Acidic residues" evidence="1">
    <location>
        <begin position="28"/>
        <end position="85"/>
    </location>
</feature>
<accession>K9EV71</accession>
<proteinExistence type="predicted"/>
<reference evidence="3 4" key="1">
    <citation type="submission" date="2012-09" db="EMBL/GenBank/DDBJ databases">
        <title>The Genome Sequence of Alloiococcus otitis ATCC 51267.</title>
        <authorList>
            <consortium name="The Broad Institute Genome Sequencing Platform"/>
            <person name="Earl A."/>
            <person name="Ward D."/>
            <person name="Feldgarden M."/>
            <person name="Gevers D."/>
            <person name="Huys G."/>
            <person name="Walker B."/>
            <person name="Young S.K."/>
            <person name="Zeng Q."/>
            <person name="Gargeya S."/>
            <person name="Fitzgerald M."/>
            <person name="Haas B."/>
            <person name="Abouelleil A."/>
            <person name="Alvarado L."/>
            <person name="Arachchi H.M."/>
            <person name="Berlin A.M."/>
            <person name="Chapman S.B."/>
            <person name="Goldberg J."/>
            <person name="Griggs A."/>
            <person name="Gujja S."/>
            <person name="Hansen M."/>
            <person name="Howarth C."/>
            <person name="Imamovic A."/>
            <person name="Larimer J."/>
            <person name="McCowen C."/>
            <person name="Montmayeur A."/>
            <person name="Murphy C."/>
            <person name="Neiman D."/>
            <person name="Pearson M."/>
            <person name="Priest M."/>
            <person name="Roberts A."/>
            <person name="Saif S."/>
            <person name="Shea T."/>
            <person name="Sisk P."/>
            <person name="Sykes S."/>
            <person name="Wortman J."/>
            <person name="Nusbaum C."/>
            <person name="Birren B."/>
        </authorList>
    </citation>
    <scope>NUCLEOTIDE SEQUENCE [LARGE SCALE GENOMIC DNA]</scope>
    <source>
        <strain evidence="3 4">ATCC 51267</strain>
    </source>
</reference>
<feature type="chain" id="PRO_5039596705" description="Lipoprotein" evidence="2">
    <location>
        <begin position="26"/>
        <end position="228"/>
    </location>
</feature>
<keyword evidence="4" id="KW-1185">Reference proteome</keyword>